<dbReference type="AlphaFoldDB" id="A0A839XUH7"/>
<proteinExistence type="predicted"/>
<evidence type="ECO:0000313" key="4">
    <source>
        <dbReference type="Proteomes" id="UP000564573"/>
    </source>
</evidence>
<gene>
    <name evidence="3" type="ORF">FB384_005343</name>
</gene>
<sequence length="115" mass="12654">MIPLTWWIAANSVVTVLAVVLAAAAFLTYRSYMRHARNVVQAHERCGHCRPPHLRRGEYATGGRVSPEAPAERTQPGDLPLLCGDDRPVRGRHALTDDTRHMPAMGNLHAGGEPR</sequence>
<evidence type="ECO:0000256" key="1">
    <source>
        <dbReference type="SAM" id="MobiDB-lite"/>
    </source>
</evidence>
<keyword evidence="2" id="KW-0472">Membrane</keyword>
<feature type="compositionally biased region" description="Basic and acidic residues" evidence="1">
    <location>
        <begin position="84"/>
        <end position="101"/>
    </location>
</feature>
<dbReference type="EMBL" id="JACIBS010000020">
    <property type="protein sequence ID" value="MBB3666381.1"/>
    <property type="molecule type" value="Genomic_DNA"/>
</dbReference>
<keyword evidence="2" id="KW-0812">Transmembrane</keyword>
<feature type="region of interest" description="Disordered" evidence="1">
    <location>
        <begin position="51"/>
        <end position="115"/>
    </location>
</feature>
<accession>A0A839XUH7</accession>
<organism evidence="3 4">
    <name type="scientific">Prauserella sediminis</name>
    <dbReference type="NCBI Taxonomy" id="577680"/>
    <lineage>
        <taxon>Bacteria</taxon>
        <taxon>Bacillati</taxon>
        <taxon>Actinomycetota</taxon>
        <taxon>Actinomycetes</taxon>
        <taxon>Pseudonocardiales</taxon>
        <taxon>Pseudonocardiaceae</taxon>
        <taxon>Prauserella</taxon>
        <taxon>Prauserella salsuginis group</taxon>
    </lineage>
</organism>
<dbReference type="RefSeq" id="WP_183787547.1">
    <property type="nucleotide sequence ID" value="NZ_JACIBS010000020.1"/>
</dbReference>
<evidence type="ECO:0000256" key="2">
    <source>
        <dbReference type="SAM" id="Phobius"/>
    </source>
</evidence>
<name>A0A839XUH7_9PSEU</name>
<keyword evidence="4" id="KW-1185">Reference proteome</keyword>
<protein>
    <submittedName>
        <fullName evidence="3">Uncharacterized protein</fullName>
    </submittedName>
</protein>
<keyword evidence="2" id="KW-1133">Transmembrane helix</keyword>
<reference evidence="3 4" key="1">
    <citation type="submission" date="2020-08" db="EMBL/GenBank/DDBJ databases">
        <title>Sequencing the genomes of 1000 actinobacteria strains.</title>
        <authorList>
            <person name="Klenk H.-P."/>
        </authorList>
    </citation>
    <scope>NUCLEOTIDE SEQUENCE [LARGE SCALE GENOMIC DNA]</scope>
    <source>
        <strain evidence="3 4">DSM 45267</strain>
    </source>
</reference>
<dbReference type="Proteomes" id="UP000564573">
    <property type="component" value="Unassembled WGS sequence"/>
</dbReference>
<comment type="caution">
    <text evidence="3">The sequence shown here is derived from an EMBL/GenBank/DDBJ whole genome shotgun (WGS) entry which is preliminary data.</text>
</comment>
<evidence type="ECO:0000313" key="3">
    <source>
        <dbReference type="EMBL" id="MBB3666381.1"/>
    </source>
</evidence>
<feature type="transmembrane region" description="Helical" evidence="2">
    <location>
        <begin position="6"/>
        <end position="29"/>
    </location>
</feature>